<protein>
    <submittedName>
        <fullName evidence="1">Uncharacterized protein</fullName>
    </submittedName>
</protein>
<dbReference type="AlphaFoldDB" id="A0A1F6GF43"/>
<name>A0A1F6GF43_9PROT</name>
<evidence type="ECO:0000313" key="2">
    <source>
        <dbReference type="Proteomes" id="UP000178449"/>
    </source>
</evidence>
<proteinExistence type="predicted"/>
<gene>
    <name evidence="1" type="ORF">A2527_04035</name>
</gene>
<organism evidence="1 2">
    <name type="scientific">Candidatus Lambdaproteobacteria bacterium RIFOXYD2_FULL_50_16</name>
    <dbReference type="NCBI Taxonomy" id="1817772"/>
    <lineage>
        <taxon>Bacteria</taxon>
        <taxon>Pseudomonadati</taxon>
        <taxon>Pseudomonadota</taxon>
        <taxon>Candidatus Lambdaproteobacteria</taxon>
    </lineage>
</organism>
<accession>A0A1F6GF43</accession>
<comment type="caution">
    <text evidence="1">The sequence shown here is derived from an EMBL/GenBank/DDBJ whole genome shotgun (WGS) entry which is preliminary data.</text>
</comment>
<sequence length="301" mass="35228">MDWILLTLKPLAHLRTGRGPHGPGSLEITLPILMRTVEENHWLNPRVLLLLLTLFQLFWAHPALAVYEELAVQDNNEFGGRSIVFRNTEEGIFEGKNHYDSAGKMMKEERKYTEEWANAHGTSTLVSDFLFDIKISEDRFFSNAYASRRLISRTNSKYEQATGTLIKQTNYFVQNHLGFNVIFYDLGVKQRMEWNYPNNEFGYAKVITYYNAQGKVEKVENLYTDKAALFYGCARSVFFSEGEKKLRREWYFTEEWAAKNNGAIRKVRIFYYNPSYPIEPKTYYFNSKDEVVTPAEPFEDD</sequence>
<evidence type="ECO:0000313" key="1">
    <source>
        <dbReference type="EMBL" id="OGG96731.1"/>
    </source>
</evidence>
<reference evidence="1 2" key="1">
    <citation type="journal article" date="2016" name="Nat. Commun.">
        <title>Thousands of microbial genomes shed light on interconnected biogeochemical processes in an aquifer system.</title>
        <authorList>
            <person name="Anantharaman K."/>
            <person name="Brown C.T."/>
            <person name="Hug L.A."/>
            <person name="Sharon I."/>
            <person name="Castelle C.J."/>
            <person name="Probst A.J."/>
            <person name="Thomas B.C."/>
            <person name="Singh A."/>
            <person name="Wilkins M.J."/>
            <person name="Karaoz U."/>
            <person name="Brodie E.L."/>
            <person name="Williams K.H."/>
            <person name="Hubbard S.S."/>
            <person name="Banfield J.F."/>
        </authorList>
    </citation>
    <scope>NUCLEOTIDE SEQUENCE [LARGE SCALE GENOMIC DNA]</scope>
</reference>
<dbReference type="EMBL" id="MFNE01000010">
    <property type="protein sequence ID" value="OGG96731.1"/>
    <property type="molecule type" value="Genomic_DNA"/>
</dbReference>
<dbReference type="Proteomes" id="UP000178449">
    <property type="component" value="Unassembled WGS sequence"/>
</dbReference>